<organism evidence="2 3">
    <name type="scientific">Pseudocercospora fuligena</name>
    <dbReference type="NCBI Taxonomy" id="685502"/>
    <lineage>
        <taxon>Eukaryota</taxon>
        <taxon>Fungi</taxon>
        <taxon>Dikarya</taxon>
        <taxon>Ascomycota</taxon>
        <taxon>Pezizomycotina</taxon>
        <taxon>Dothideomycetes</taxon>
        <taxon>Dothideomycetidae</taxon>
        <taxon>Mycosphaerellales</taxon>
        <taxon>Mycosphaerellaceae</taxon>
        <taxon>Pseudocercospora</taxon>
    </lineage>
</organism>
<dbReference type="InterPro" id="IPR036305">
    <property type="entry name" value="RGS_sf"/>
</dbReference>
<feature type="transmembrane region" description="Helical" evidence="1">
    <location>
        <begin position="27"/>
        <end position="49"/>
    </location>
</feature>
<feature type="transmembrane region" description="Helical" evidence="1">
    <location>
        <begin position="275"/>
        <end position="296"/>
    </location>
</feature>
<keyword evidence="3" id="KW-1185">Reference proteome</keyword>
<feature type="transmembrane region" description="Helical" evidence="1">
    <location>
        <begin position="235"/>
        <end position="255"/>
    </location>
</feature>
<dbReference type="EMBL" id="JABCIY010000004">
    <property type="protein sequence ID" value="KAF7197997.1"/>
    <property type="molecule type" value="Genomic_DNA"/>
</dbReference>
<sequence>MIFIVAKRHHLEPHESHDYTHGQGLAILIYSIIYWLWTVAIGIGLAELYRKREEKAVRIRDWRLVSLGVIGIHSFITTVFAAAWKGPSFSCSARFWVVSLVLPLCVAAFQLPNAKLADYYNRNRANRDALVWRNTKTATTIYGRWKRASIAQRTYILIGLGAFVQVGGTALFYFGSRRFHHHYGLWGTEQNVDSDACFFGWEWVIAVIWQVIWAYGSGIIVLLQIRGVYDIYKWALETRFAVLASTIGLPLWLVFMFAKSDAITAIDTYAPPPAWFVPGFAVSQAVLLGFPLHGVYKNRKVAHRTSSVFSETHPDLSIKMMREVIRYNFDDFADYAARTKLNAEMVIFLRDVKQWKAAWMPNDRVRALHARENWVKCYKHAALLYFKLVDMDIAPFPVNLDGPTRLELKQAFSDARYVSPKHSVLEKTTAMPWEEQDPRLTTPPMTPAEMKEVKITLEDAEASIIITSSEASSSESDFKSLGTLDFLSVDENIAAPQMFSMDVFDAAYKEVERDCFQNTYTDYVKSGEYQKAIHAPTSNA</sequence>
<evidence type="ECO:0000256" key="1">
    <source>
        <dbReference type="SAM" id="Phobius"/>
    </source>
</evidence>
<dbReference type="Proteomes" id="UP000660729">
    <property type="component" value="Unassembled WGS sequence"/>
</dbReference>
<feature type="transmembrane region" description="Helical" evidence="1">
    <location>
        <begin position="154"/>
        <end position="175"/>
    </location>
</feature>
<comment type="caution">
    <text evidence="2">The sequence shown here is derived from an EMBL/GenBank/DDBJ whole genome shotgun (WGS) entry which is preliminary data.</text>
</comment>
<gene>
    <name evidence="2" type="ORF">HII31_00711</name>
</gene>
<dbReference type="AlphaFoldDB" id="A0A8H6VPQ4"/>
<dbReference type="OrthoDB" id="5313079at2759"/>
<reference evidence="2" key="1">
    <citation type="submission" date="2020-04" db="EMBL/GenBank/DDBJ databases">
        <title>Draft genome resource of the tomato pathogen Pseudocercospora fuligena.</title>
        <authorList>
            <person name="Zaccaron A."/>
        </authorList>
    </citation>
    <scope>NUCLEOTIDE SEQUENCE</scope>
    <source>
        <strain evidence="2">PF001</strain>
    </source>
</reference>
<accession>A0A8H6VPQ4</accession>
<proteinExistence type="predicted"/>
<keyword evidence="1" id="KW-0472">Membrane</keyword>
<evidence type="ECO:0000313" key="2">
    <source>
        <dbReference type="EMBL" id="KAF7197997.1"/>
    </source>
</evidence>
<feature type="transmembrane region" description="Helical" evidence="1">
    <location>
        <begin position="95"/>
        <end position="114"/>
    </location>
</feature>
<name>A0A8H6VPQ4_9PEZI</name>
<keyword evidence="1" id="KW-0812">Transmembrane</keyword>
<feature type="transmembrane region" description="Helical" evidence="1">
    <location>
        <begin position="61"/>
        <end position="83"/>
    </location>
</feature>
<evidence type="ECO:0000313" key="3">
    <source>
        <dbReference type="Proteomes" id="UP000660729"/>
    </source>
</evidence>
<protein>
    <recommendedName>
        <fullName evidence="4">RGS domain-containing protein</fullName>
    </recommendedName>
</protein>
<feature type="transmembrane region" description="Helical" evidence="1">
    <location>
        <begin position="203"/>
        <end position="223"/>
    </location>
</feature>
<dbReference type="SUPFAM" id="SSF48097">
    <property type="entry name" value="Regulator of G-protein signaling, RGS"/>
    <property type="match status" value="1"/>
</dbReference>
<evidence type="ECO:0008006" key="4">
    <source>
        <dbReference type="Google" id="ProtNLM"/>
    </source>
</evidence>
<keyword evidence="1" id="KW-1133">Transmembrane helix</keyword>